<organism evidence="1 2">
    <name type="scientific">Marinactinospora rubrisoli</name>
    <dbReference type="NCBI Taxonomy" id="2715399"/>
    <lineage>
        <taxon>Bacteria</taxon>
        <taxon>Bacillati</taxon>
        <taxon>Actinomycetota</taxon>
        <taxon>Actinomycetes</taxon>
        <taxon>Streptosporangiales</taxon>
        <taxon>Nocardiopsidaceae</taxon>
        <taxon>Marinactinospora</taxon>
    </lineage>
</organism>
<dbReference type="Proteomes" id="UP001596540">
    <property type="component" value="Unassembled WGS sequence"/>
</dbReference>
<evidence type="ECO:0000313" key="1">
    <source>
        <dbReference type="EMBL" id="MFC7327582.1"/>
    </source>
</evidence>
<keyword evidence="2" id="KW-1185">Reference proteome</keyword>
<comment type="caution">
    <text evidence="1">The sequence shown here is derived from an EMBL/GenBank/DDBJ whole genome shotgun (WGS) entry which is preliminary data.</text>
</comment>
<sequence>MIATFYRGSGPYCYSNCLTMVLGADAPDTAVIETVTGSPFGMQLIGGSVPFFDPYGWNPDLGIDDALAVLGWTAETTSEEDADAALDRLRARLADGPVLAGPVEMGLLRYQPGKTGPIGADHYLIVLAVDDEHVTVHDPQGYPYARSPLADFAAAWRADTIDYGRPHTMRANFTRRTRVEPTDAIAASVPRAISWLAGEGARHAPPGGLGNGDAALALAERVESGCDDALREHLVHFAVRVGARRLSDAAACLHLAGYTRAAGIAAEQARLIGAVQYPLVTGDDRSAAATLRTLAPTYGELRAALTRHPR</sequence>
<proteinExistence type="predicted"/>
<name>A0ABW2KC02_9ACTN</name>
<accession>A0ABW2KC02</accession>
<protein>
    <recommendedName>
        <fullName evidence="3">RADC family protein</fullName>
    </recommendedName>
</protein>
<evidence type="ECO:0008006" key="3">
    <source>
        <dbReference type="Google" id="ProtNLM"/>
    </source>
</evidence>
<dbReference type="RefSeq" id="WP_379869958.1">
    <property type="nucleotide sequence ID" value="NZ_JBHTBH010000003.1"/>
</dbReference>
<reference evidence="2" key="1">
    <citation type="journal article" date="2019" name="Int. J. Syst. Evol. Microbiol.">
        <title>The Global Catalogue of Microorganisms (GCM) 10K type strain sequencing project: providing services to taxonomists for standard genome sequencing and annotation.</title>
        <authorList>
            <consortium name="The Broad Institute Genomics Platform"/>
            <consortium name="The Broad Institute Genome Sequencing Center for Infectious Disease"/>
            <person name="Wu L."/>
            <person name="Ma J."/>
        </authorList>
    </citation>
    <scope>NUCLEOTIDE SEQUENCE [LARGE SCALE GENOMIC DNA]</scope>
    <source>
        <strain evidence="2">CGMCC 4.7382</strain>
    </source>
</reference>
<gene>
    <name evidence="1" type="ORF">ACFQRF_07485</name>
</gene>
<dbReference type="EMBL" id="JBHTBH010000003">
    <property type="protein sequence ID" value="MFC7327582.1"/>
    <property type="molecule type" value="Genomic_DNA"/>
</dbReference>
<evidence type="ECO:0000313" key="2">
    <source>
        <dbReference type="Proteomes" id="UP001596540"/>
    </source>
</evidence>